<dbReference type="PANTHER" id="PTHR37820:SF1">
    <property type="entry name" value="CELL DIVISION PROTEIN FTSQ"/>
    <property type="match status" value="1"/>
</dbReference>
<keyword evidence="5 8" id="KW-1133">Transmembrane helix</keyword>
<dbReference type="Pfam" id="PF08478">
    <property type="entry name" value="POTRA_1"/>
    <property type="match status" value="1"/>
</dbReference>
<dbReference type="HAMAP" id="MF_00911">
    <property type="entry name" value="FtsQ_subfam"/>
    <property type="match status" value="1"/>
</dbReference>
<dbReference type="InterPro" id="IPR026579">
    <property type="entry name" value="FtsQ"/>
</dbReference>
<dbReference type="KEGG" id="sxn:IAG42_26220"/>
<dbReference type="InterPro" id="IPR050487">
    <property type="entry name" value="FtsQ_DivIB"/>
</dbReference>
<evidence type="ECO:0000256" key="2">
    <source>
        <dbReference type="ARBA" id="ARBA00022475"/>
    </source>
</evidence>
<dbReference type="GO" id="GO:0005886">
    <property type="term" value="C:plasma membrane"/>
    <property type="evidence" value="ECO:0007669"/>
    <property type="project" value="UniProtKB-SubCell"/>
</dbReference>
<keyword evidence="4 8" id="KW-0812">Transmembrane</keyword>
<comment type="similarity">
    <text evidence="8">Belongs to the FtsQ/DivIB family. FtsQ subfamily.</text>
</comment>
<evidence type="ECO:0000313" key="11">
    <source>
        <dbReference type="EMBL" id="QNS06734.1"/>
    </source>
</evidence>
<keyword evidence="7 8" id="KW-0131">Cell cycle</keyword>
<evidence type="ECO:0000256" key="6">
    <source>
        <dbReference type="ARBA" id="ARBA00023136"/>
    </source>
</evidence>
<dbReference type="PANTHER" id="PTHR37820">
    <property type="entry name" value="CELL DIVISION PROTEIN DIVIB"/>
    <property type="match status" value="1"/>
</dbReference>
<dbReference type="GO" id="GO:0032153">
    <property type="term" value="C:cell division site"/>
    <property type="evidence" value="ECO:0007669"/>
    <property type="project" value="UniProtKB-UniRule"/>
</dbReference>
<reference evidence="11 12" key="1">
    <citation type="submission" date="2020-09" db="EMBL/GenBank/DDBJ databases">
        <title>A novel species.</title>
        <authorList>
            <person name="Gao J."/>
        </authorList>
    </citation>
    <scope>NUCLEOTIDE SEQUENCE [LARGE SCALE GENOMIC DNA]</scope>
    <source>
        <strain evidence="11 12">CRXT-Y-14</strain>
    </source>
</reference>
<evidence type="ECO:0000259" key="10">
    <source>
        <dbReference type="PROSITE" id="PS51779"/>
    </source>
</evidence>
<keyword evidence="2 8" id="KW-1003">Cell membrane</keyword>
<dbReference type="Proteomes" id="UP000516428">
    <property type="component" value="Chromosome"/>
</dbReference>
<dbReference type="EMBL" id="CP061281">
    <property type="protein sequence ID" value="QNS06734.1"/>
    <property type="molecule type" value="Genomic_DNA"/>
</dbReference>
<accession>A0A7H1BDC9</accession>
<dbReference type="GO" id="GO:0043093">
    <property type="term" value="P:FtsZ-dependent cytokinesis"/>
    <property type="evidence" value="ECO:0007669"/>
    <property type="project" value="UniProtKB-UniRule"/>
</dbReference>
<evidence type="ECO:0000256" key="3">
    <source>
        <dbReference type="ARBA" id="ARBA00022618"/>
    </source>
</evidence>
<keyword evidence="3 8" id="KW-0132">Cell division</keyword>
<comment type="subcellular location">
    <subcellularLocation>
        <location evidence="8">Cell membrane</location>
        <topology evidence="8">Single-pass type II membrane protein</topology>
    </subcellularLocation>
    <subcellularLocation>
        <location evidence="1">Membrane</location>
    </subcellularLocation>
    <text evidence="8">Localizes to the division septum.</text>
</comment>
<dbReference type="InterPro" id="IPR013685">
    <property type="entry name" value="POTRA_FtsQ_type"/>
</dbReference>
<gene>
    <name evidence="8" type="primary">ftsQ</name>
    <name evidence="11" type="ORF">IAG42_26220</name>
</gene>
<evidence type="ECO:0000313" key="12">
    <source>
        <dbReference type="Proteomes" id="UP000516428"/>
    </source>
</evidence>
<comment type="function">
    <text evidence="8">Essential cell division protein.</text>
</comment>
<dbReference type="PROSITE" id="PS51779">
    <property type="entry name" value="POTRA"/>
    <property type="match status" value="1"/>
</dbReference>
<evidence type="ECO:0000256" key="9">
    <source>
        <dbReference type="SAM" id="MobiDB-lite"/>
    </source>
</evidence>
<dbReference type="RefSeq" id="WP_188339414.1">
    <property type="nucleotide sequence ID" value="NZ_CP061281.1"/>
</dbReference>
<proteinExistence type="inferred from homology"/>
<organism evidence="11 12">
    <name type="scientific">Streptomyces xanthii</name>
    <dbReference type="NCBI Taxonomy" id="2768069"/>
    <lineage>
        <taxon>Bacteria</taxon>
        <taxon>Bacillati</taxon>
        <taxon>Actinomycetota</taxon>
        <taxon>Actinomycetes</taxon>
        <taxon>Kitasatosporales</taxon>
        <taxon>Streptomycetaceae</taxon>
        <taxon>Streptomyces</taxon>
    </lineage>
</organism>
<evidence type="ECO:0000256" key="4">
    <source>
        <dbReference type="ARBA" id="ARBA00022692"/>
    </source>
</evidence>
<evidence type="ECO:0000256" key="1">
    <source>
        <dbReference type="ARBA" id="ARBA00004370"/>
    </source>
</evidence>
<name>A0A7H1BDC9_9ACTN</name>
<keyword evidence="12" id="KW-1185">Reference proteome</keyword>
<feature type="region of interest" description="Disordered" evidence="9">
    <location>
        <begin position="1"/>
        <end position="26"/>
    </location>
</feature>
<dbReference type="AlphaFoldDB" id="A0A7H1BDC9"/>
<dbReference type="GO" id="GO:0090529">
    <property type="term" value="P:cell septum assembly"/>
    <property type="evidence" value="ECO:0007669"/>
    <property type="project" value="InterPro"/>
</dbReference>
<dbReference type="Gene3D" id="3.10.20.310">
    <property type="entry name" value="membrane protein fhac"/>
    <property type="match status" value="1"/>
</dbReference>
<dbReference type="InterPro" id="IPR005548">
    <property type="entry name" value="Cell_div_FtsQ/DivIB_C"/>
</dbReference>
<evidence type="ECO:0000256" key="7">
    <source>
        <dbReference type="ARBA" id="ARBA00023306"/>
    </source>
</evidence>
<feature type="domain" description="POTRA" evidence="10">
    <location>
        <begin position="59"/>
        <end position="128"/>
    </location>
</feature>
<protein>
    <recommendedName>
        <fullName evidence="8">Cell division protein FtsQ</fullName>
    </recommendedName>
</protein>
<sequence>MAKATTADRGERDRTGTPEPPPAPTRVRMPRVRTLVVTGVLLVLAVAGGIWLLYGSQWLRVDRVTTSGTEVLTPAEVRDAAAVPVGAPLVSVDTDAIEARLRRKLTRIDSVDVVRSWPHGIGLKVTERKPVLLSEDTRNSGKFVEIDRKGVRFATVDKAPEGVPRLELTPDHSGAAASLRRFGPDRLVREAVRVAGQLPPGVARDTRNLKVRSYDAISLELTRGRVVEWGSAEKGAAKARALVALMKAAPKARHFDVSVPTAPASSRS</sequence>
<dbReference type="Pfam" id="PF03799">
    <property type="entry name" value="FtsQ_DivIB_C"/>
    <property type="match status" value="1"/>
</dbReference>
<dbReference type="InterPro" id="IPR034746">
    <property type="entry name" value="POTRA"/>
</dbReference>
<evidence type="ECO:0000256" key="5">
    <source>
        <dbReference type="ARBA" id="ARBA00022989"/>
    </source>
</evidence>
<feature type="compositionally biased region" description="Basic and acidic residues" evidence="9">
    <location>
        <begin position="1"/>
        <end position="16"/>
    </location>
</feature>
<keyword evidence="6 8" id="KW-0472">Membrane</keyword>
<evidence type="ECO:0000256" key="8">
    <source>
        <dbReference type="HAMAP-Rule" id="MF_00911"/>
    </source>
</evidence>
<feature type="transmembrane region" description="Helical" evidence="8">
    <location>
        <begin position="35"/>
        <end position="54"/>
    </location>
</feature>